<sequence length="90" mass="10257">MIKVLSEAGNFVKDEVWHALIVMISNASTVSESLVRVAVWCIEEYGEMLVNNVGMLDIEEPMTVSLLLQIFLDLDFFVVGSHLIWLYHML</sequence>
<proteinExistence type="predicted"/>
<reference evidence="1 2" key="1">
    <citation type="journal article" date="2022" name="Plant J.">
        <title>Chromosome-level genome of Camellia lanceoleosa provides a valuable resource for understanding genome evolution and self-incompatibility.</title>
        <authorList>
            <person name="Gong W."/>
            <person name="Xiao S."/>
            <person name="Wang L."/>
            <person name="Liao Z."/>
            <person name="Chang Y."/>
            <person name="Mo W."/>
            <person name="Hu G."/>
            <person name="Li W."/>
            <person name="Zhao G."/>
            <person name="Zhu H."/>
            <person name="Hu X."/>
            <person name="Ji K."/>
            <person name="Xiang X."/>
            <person name="Song Q."/>
            <person name="Yuan D."/>
            <person name="Jin S."/>
            <person name="Zhang L."/>
        </authorList>
    </citation>
    <scope>NUCLEOTIDE SEQUENCE [LARGE SCALE GENOMIC DNA]</scope>
    <source>
        <strain evidence="1">SQ_2022a</strain>
    </source>
</reference>
<protein>
    <submittedName>
        <fullName evidence="1">AP-1 complex subunit gamma-1</fullName>
    </submittedName>
</protein>
<accession>A0ACC0GE23</accession>
<evidence type="ECO:0000313" key="1">
    <source>
        <dbReference type="EMBL" id="KAI7999300.1"/>
    </source>
</evidence>
<dbReference type="Proteomes" id="UP001060215">
    <property type="component" value="Chromosome 8"/>
</dbReference>
<evidence type="ECO:0000313" key="2">
    <source>
        <dbReference type="Proteomes" id="UP001060215"/>
    </source>
</evidence>
<name>A0ACC0GE23_9ERIC</name>
<dbReference type="EMBL" id="CM045765">
    <property type="protein sequence ID" value="KAI7999300.1"/>
    <property type="molecule type" value="Genomic_DNA"/>
</dbReference>
<keyword evidence="2" id="KW-1185">Reference proteome</keyword>
<comment type="caution">
    <text evidence="1">The sequence shown here is derived from an EMBL/GenBank/DDBJ whole genome shotgun (WGS) entry which is preliminary data.</text>
</comment>
<gene>
    <name evidence="1" type="ORF">LOK49_LG09G02496</name>
</gene>
<organism evidence="1 2">
    <name type="scientific">Camellia lanceoleosa</name>
    <dbReference type="NCBI Taxonomy" id="1840588"/>
    <lineage>
        <taxon>Eukaryota</taxon>
        <taxon>Viridiplantae</taxon>
        <taxon>Streptophyta</taxon>
        <taxon>Embryophyta</taxon>
        <taxon>Tracheophyta</taxon>
        <taxon>Spermatophyta</taxon>
        <taxon>Magnoliopsida</taxon>
        <taxon>eudicotyledons</taxon>
        <taxon>Gunneridae</taxon>
        <taxon>Pentapetalae</taxon>
        <taxon>asterids</taxon>
        <taxon>Ericales</taxon>
        <taxon>Theaceae</taxon>
        <taxon>Camellia</taxon>
    </lineage>
</organism>